<comment type="subcellular location">
    <subcellularLocation>
        <location evidence="5">Bacterial microcompartment</location>
    </subcellularLocation>
</comment>
<protein>
    <recommendedName>
        <fullName evidence="5">Ethanolamine ammonia-lyase small subunit</fullName>
        <shortName evidence="5">EAL small subunit</shortName>
        <ecNumber evidence="5">4.3.1.7</ecNumber>
    </recommendedName>
</protein>
<dbReference type="EMBL" id="RXMA01000018">
    <property type="protein sequence ID" value="RTR17593.1"/>
    <property type="molecule type" value="Genomic_DNA"/>
</dbReference>
<dbReference type="OrthoDB" id="114248at2"/>
<dbReference type="HAMAP" id="MF_00601">
    <property type="entry name" value="EutC"/>
    <property type="match status" value="1"/>
</dbReference>
<feature type="region of interest" description="Disordered" evidence="6">
    <location>
        <begin position="1"/>
        <end position="33"/>
    </location>
</feature>
<evidence type="ECO:0000256" key="4">
    <source>
        <dbReference type="ARBA" id="ARBA00024446"/>
    </source>
</evidence>
<dbReference type="GO" id="GO:0046336">
    <property type="term" value="P:ethanolamine catabolic process"/>
    <property type="evidence" value="ECO:0007669"/>
    <property type="project" value="UniProtKB-UniRule"/>
</dbReference>
<keyword evidence="2 5" id="KW-0456">Lyase</keyword>
<dbReference type="UniPathway" id="UPA00560"/>
<dbReference type="Proteomes" id="UP000277007">
    <property type="component" value="Unassembled WGS sequence"/>
</dbReference>
<keyword evidence="1 5" id="KW-0846">Cobalamin</keyword>
<dbReference type="EC" id="4.3.1.7" evidence="5"/>
<comment type="similarity">
    <text evidence="5">Belongs to the EutC family.</text>
</comment>
<dbReference type="RefSeq" id="WP_126617807.1">
    <property type="nucleotide sequence ID" value="NZ_JBHUCY010000025.1"/>
</dbReference>
<dbReference type="PANTHER" id="PTHR39330">
    <property type="entry name" value="ETHANOLAMINE AMMONIA-LYASE LIGHT CHAIN"/>
    <property type="match status" value="1"/>
</dbReference>
<dbReference type="Pfam" id="PF05985">
    <property type="entry name" value="EutC"/>
    <property type="match status" value="1"/>
</dbReference>
<evidence type="ECO:0000313" key="7">
    <source>
        <dbReference type="EMBL" id="RTR17593.1"/>
    </source>
</evidence>
<dbReference type="GO" id="GO:0031471">
    <property type="term" value="C:ethanolamine degradation polyhedral organelle"/>
    <property type="evidence" value="ECO:0007669"/>
    <property type="project" value="UniProtKB-UniRule"/>
</dbReference>
<sequence length="284" mass="29954">MNDHTPINNGAINKDQSNDTQGNDTKSNDPWARFRSSTRARIGLGRAGDGLPTTALLDFQLAHARARDAVHSAVDFDRLATDLSPLPTLRVHSAAPDRPTYLRRPDLGRKLDAASAQRLSADPVAGGWDILFVIADGLSAAAVQVNAAPLIHACHDRLSGWRIGPVVLAEQARVALGDDVATRLGARLVALLVGERPGLSAAESLGVYLTWDAKPGRADSERNCISNIHADGLSIGAAADKLCWLATEAARLKLTGVGLKEDAPSLPGPGNDDKNTQPGLIENA</sequence>
<proteinExistence type="inferred from homology"/>
<feature type="binding site" evidence="5">
    <location>
        <position position="195"/>
    </location>
    <ligand>
        <name>adenosylcob(III)alamin</name>
        <dbReference type="ChEBI" id="CHEBI:18408"/>
    </ligand>
</feature>
<comment type="caution">
    <text evidence="7">The sequence shown here is derived from an EMBL/GenBank/DDBJ whole genome shotgun (WGS) entry which is preliminary data.</text>
</comment>
<feature type="region of interest" description="Disordered" evidence="6">
    <location>
        <begin position="261"/>
        <end position="284"/>
    </location>
</feature>
<dbReference type="NCBIfam" id="NF003971">
    <property type="entry name" value="PRK05465.1"/>
    <property type="match status" value="1"/>
</dbReference>
<dbReference type="GO" id="GO:0006520">
    <property type="term" value="P:amino acid metabolic process"/>
    <property type="evidence" value="ECO:0007669"/>
    <property type="project" value="InterPro"/>
</dbReference>
<gene>
    <name evidence="5" type="primary">eutC</name>
    <name evidence="7" type="ORF">EJ903_17455</name>
</gene>
<dbReference type="GO" id="GO:0031419">
    <property type="term" value="F:cobalamin binding"/>
    <property type="evidence" value="ECO:0007669"/>
    <property type="project" value="UniProtKB-UniRule"/>
</dbReference>
<evidence type="ECO:0000256" key="6">
    <source>
        <dbReference type="SAM" id="MobiDB-lite"/>
    </source>
</evidence>
<dbReference type="GO" id="GO:0008851">
    <property type="term" value="F:ethanolamine ammonia-lyase activity"/>
    <property type="evidence" value="ECO:0007669"/>
    <property type="project" value="UniProtKB-UniRule"/>
</dbReference>
<feature type="binding site" evidence="5">
    <location>
        <position position="174"/>
    </location>
    <ligand>
        <name>adenosylcob(III)alamin</name>
        <dbReference type="ChEBI" id="CHEBI:18408"/>
    </ligand>
</feature>
<feature type="compositionally biased region" description="Polar residues" evidence="6">
    <location>
        <begin position="1"/>
        <end position="25"/>
    </location>
</feature>
<evidence type="ECO:0000256" key="1">
    <source>
        <dbReference type="ARBA" id="ARBA00022628"/>
    </source>
</evidence>
<dbReference type="InterPro" id="IPR009246">
    <property type="entry name" value="EutC"/>
</dbReference>
<dbReference type="Gene3D" id="1.10.30.40">
    <property type="entry name" value="Ethanolamine ammonia-lyase light chain (EutC), N-terminal domain"/>
    <property type="match status" value="1"/>
</dbReference>
<dbReference type="InterPro" id="IPR042251">
    <property type="entry name" value="EutC_C"/>
</dbReference>
<comment type="catalytic activity">
    <reaction evidence="5">
        <text>ethanolamine = acetaldehyde + NH4(+)</text>
        <dbReference type="Rhea" id="RHEA:15313"/>
        <dbReference type="ChEBI" id="CHEBI:15343"/>
        <dbReference type="ChEBI" id="CHEBI:28938"/>
        <dbReference type="ChEBI" id="CHEBI:57603"/>
        <dbReference type="EC" id="4.3.1.7"/>
    </reaction>
</comment>
<comment type="subunit">
    <text evidence="5">The basic unit is a heterodimer which dimerizes to form tetramers. The heterotetramers trimerize; 6 large subunits form a core ring with 6 small subunits projecting outwards.</text>
</comment>
<evidence type="ECO:0000256" key="2">
    <source>
        <dbReference type="ARBA" id="ARBA00023239"/>
    </source>
</evidence>
<accession>A0A431VEP6</accession>
<name>A0A431VEP6_9PROT</name>
<comment type="cofactor">
    <cofactor evidence="5">
        <name>adenosylcob(III)alamin</name>
        <dbReference type="ChEBI" id="CHEBI:18408"/>
    </cofactor>
    <text evidence="5">Binds between the large and small subunits.</text>
</comment>
<dbReference type="PIRSF" id="PIRSF018982">
    <property type="entry name" value="EutC"/>
    <property type="match status" value="1"/>
</dbReference>
<keyword evidence="3 5" id="KW-0170">Cobalt</keyword>
<comment type="pathway">
    <text evidence="5">Amine and polyamine degradation; ethanolamine degradation.</text>
</comment>
<comment type="function">
    <text evidence="5">Catalyzes the deamination of various vicinal amino-alcohols to oxo compounds. Allows this organism to utilize ethanolamine as the sole source of nitrogen and carbon in the presence of external vitamin B12.</text>
</comment>
<dbReference type="InterPro" id="IPR042255">
    <property type="entry name" value="EutC_N"/>
</dbReference>
<organism evidence="7 8">
    <name type="scientific">Azospirillum griseum</name>
    <dbReference type="NCBI Taxonomy" id="2496639"/>
    <lineage>
        <taxon>Bacteria</taxon>
        <taxon>Pseudomonadati</taxon>
        <taxon>Pseudomonadota</taxon>
        <taxon>Alphaproteobacteria</taxon>
        <taxon>Rhodospirillales</taxon>
        <taxon>Azospirillaceae</taxon>
        <taxon>Azospirillum</taxon>
    </lineage>
</organism>
<dbReference type="GO" id="GO:0009350">
    <property type="term" value="C:ethanolamine ammonia-lyase complex"/>
    <property type="evidence" value="ECO:0007669"/>
    <property type="project" value="UniProtKB-UniRule"/>
</dbReference>
<feature type="binding site" evidence="5">
    <location>
        <position position="224"/>
    </location>
    <ligand>
        <name>adenosylcob(III)alamin</name>
        <dbReference type="ChEBI" id="CHEBI:18408"/>
    </ligand>
</feature>
<evidence type="ECO:0000256" key="3">
    <source>
        <dbReference type="ARBA" id="ARBA00023285"/>
    </source>
</evidence>
<dbReference type="Gene3D" id="3.40.50.11240">
    <property type="entry name" value="Ethanolamine ammonia-lyase light chain (EutC)"/>
    <property type="match status" value="1"/>
</dbReference>
<dbReference type="AlphaFoldDB" id="A0A431VEP6"/>
<keyword evidence="4 5" id="KW-1283">Bacterial microcompartment</keyword>
<reference evidence="7 8" key="1">
    <citation type="submission" date="2018-12" db="EMBL/GenBank/DDBJ databases">
        <authorList>
            <person name="Yang Y."/>
        </authorList>
    </citation>
    <scope>NUCLEOTIDE SEQUENCE [LARGE SCALE GENOMIC DNA]</scope>
    <source>
        <strain evidence="7 8">L-25-5w-1</strain>
    </source>
</reference>
<keyword evidence="8" id="KW-1185">Reference proteome</keyword>
<evidence type="ECO:0000313" key="8">
    <source>
        <dbReference type="Proteomes" id="UP000277007"/>
    </source>
</evidence>
<evidence type="ECO:0000256" key="5">
    <source>
        <dbReference type="HAMAP-Rule" id="MF_00601"/>
    </source>
</evidence>
<dbReference type="PANTHER" id="PTHR39330:SF1">
    <property type="entry name" value="ETHANOLAMINE AMMONIA-LYASE SMALL SUBUNIT"/>
    <property type="match status" value="1"/>
</dbReference>